<keyword evidence="3" id="KW-0472">Membrane</keyword>
<dbReference type="InterPro" id="IPR037232">
    <property type="entry name" value="NADH_quin_OxRdtase_su_C/D-like"/>
</dbReference>
<accession>A0A511N6B2</accession>
<dbReference type="GO" id="GO:0008137">
    <property type="term" value="F:NADH dehydrogenase (ubiquinone) activity"/>
    <property type="evidence" value="ECO:0007669"/>
    <property type="project" value="InterPro"/>
</dbReference>
<keyword evidence="3 4" id="KW-0520">NAD</keyword>
<keyword evidence="8" id="KW-1185">Reference proteome</keyword>
<keyword evidence="3 4" id="KW-1278">Translocase</keyword>
<evidence type="ECO:0000259" key="6">
    <source>
        <dbReference type="Pfam" id="PF00329"/>
    </source>
</evidence>
<dbReference type="InterPro" id="IPR020396">
    <property type="entry name" value="NADH_UbQ_OxRdtase_CS"/>
</dbReference>
<dbReference type="GO" id="GO:0005886">
    <property type="term" value="C:plasma membrane"/>
    <property type="evidence" value="ECO:0007669"/>
    <property type="project" value="UniProtKB-SubCell"/>
</dbReference>
<dbReference type="EMBL" id="BJXB01000017">
    <property type="protein sequence ID" value="GEM47998.1"/>
    <property type="molecule type" value="Genomic_DNA"/>
</dbReference>
<dbReference type="PANTHER" id="PTHR10884">
    <property type="entry name" value="NADH DEHYDROGENASE UBIQUINONE IRON-SULFUR PROTEIN 3"/>
    <property type="match status" value="1"/>
</dbReference>
<dbReference type="RefSeq" id="WP_146886712.1">
    <property type="nucleotide sequence ID" value="NZ_BJXB01000017.1"/>
</dbReference>
<dbReference type="PROSITE" id="PS00542">
    <property type="entry name" value="COMPLEX1_30K"/>
    <property type="match status" value="1"/>
</dbReference>
<dbReference type="Proteomes" id="UP000321306">
    <property type="component" value="Unassembled WGS sequence"/>
</dbReference>
<dbReference type="GO" id="GO:0048038">
    <property type="term" value="F:quinone binding"/>
    <property type="evidence" value="ECO:0007669"/>
    <property type="project" value="UniProtKB-KW"/>
</dbReference>
<dbReference type="SUPFAM" id="SSF143243">
    <property type="entry name" value="Nqo5-like"/>
    <property type="match status" value="1"/>
</dbReference>
<dbReference type="AlphaFoldDB" id="A0A511N6B2"/>
<dbReference type="OrthoDB" id="9803286at2"/>
<comment type="function">
    <text evidence="3">NDH-1 shuttles electrons from NADH, via FMN and iron-sulfur (Fe-S) centers, to quinones in the respiratory chain. The immediate electron acceptor for the enzyme in this species is believed to be a menaquinone. Couples the redox reaction to proton translocation (for every two electrons transferred, four hydrogen ions are translocated across the cytoplasmic membrane), and thus conserves the redox energy in a proton gradient.</text>
</comment>
<dbReference type="InterPro" id="IPR010218">
    <property type="entry name" value="NADH_DH_suC"/>
</dbReference>
<comment type="similarity">
    <text evidence="1 3 4">Belongs to the complex I 30 kDa subunit family.</text>
</comment>
<evidence type="ECO:0000256" key="5">
    <source>
        <dbReference type="RuleBase" id="RU003582"/>
    </source>
</evidence>
<evidence type="ECO:0000256" key="2">
    <source>
        <dbReference type="ARBA" id="ARBA00022448"/>
    </source>
</evidence>
<comment type="catalytic activity">
    <reaction evidence="3 5">
        <text>a quinone + NADH + 5 H(+)(in) = a quinol + NAD(+) + 4 H(+)(out)</text>
        <dbReference type="Rhea" id="RHEA:57888"/>
        <dbReference type="ChEBI" id="CHEBI:15378"/>
        <dbReference type="ChEBI" id="CHEBI:24646"/>
        <dbReference type="ChEBI" id="CHEBI:57540"/>
        <dbReference type="ChEBI" id="CHEBI:57945"/>
        <dbReference type="ChEBI" id="CHEBI:132124"/>
    </reaction>
</comment>
<dbReference type="GO" id="GO:0050136">
    <property type="term" value="F:NADH dehydrogenase (quinone) (non-electrogenic) activity"/>
    <property type="evidence" value="ECO:0007669"/>
    <property type="project" value="UniProtKB-UniRule"/>
</dbReference>
<keyword evidence="3 5" id="KW-0874">Quinone</keyword>
<evidence type="ECO:0000313" key="7">
    <source>
        <dbReference type="EMBL" id="GEM47998.1"/>
    </source>
</evidence>
<reference evidence="7 8" key="1">
    <citation type="submission" date="2019-07" db="EMBL/GenBank/DDBJ databases">
        <title>Whole genome shotgun sequence of Deinococcus cellulosilyticus NBRC 106333.</title>
        <authorList>
            <person name="Hosoyama A."/>
            <person name="Uohara A."/>
            <person name="Ohji S."/>
            <person name="Ichikawa N."/>
        </authorList>
    </citation>
    <scope>NUCLEOTIDE SEQUENCE [LARGE SCALE GENOMIC DNA]</scope>
    <source>
        <strain evidence="7 8">NBRC 106333</strain>
    </source>
</reference>
<dbReference type="Gene3D" id="3.30.460.80">
    <property type="entry name" value="NADH:ubiquinone oxidoreductase, 30kDa subunit"/>
    <property type="match status" value="1"/>
</dbReference>
<organism evidence="7 8">
    <name type="scientific">Deinococcus cellulosilyticus (strain DSM 18568 / NBRC 106333 / KACC 11606 / 5516J-15)</name>
    <dbReference type="NCBI Taxonomy" id="1223518"/>
    <lineage>
        <taxon>Bacteria</taxon>
        <taxon>Thermotogati</taxon>
        <taxon>Deinococcota</taxon>
        <taxon>Deinococci</taxon>
        <taxon>Deinococcales</taxon>
        <taxon>Deinococcaceae</taxon>
        <taxon>Deinococcus</taxon>
    </lineage>
</organism>
<gene>
    <name evidence="3 7" type="primary">nuoC</name>
    <name evidence="7" type="ORF">DC3_36330</name>
</gene>
<sequence>MDPLNELLDRLNLKLETGQLHHVVVERDDLLRVAREFQRAGFVLMDVVGADYSEYVDARPKRFACIYNLYRIPTRERIFMRIYLADSEEAPSLYSIWKAANYLEREVYDLMGIVFLNHPDLRKVLTPEDLEGHPLRKDFPLGETPTLFNEGRFIDPPAFRAGLTGQDRGLTGWRGGERVGDQSTPSFPPTVDVFEQNISKGGHK</sequence>
<evidence type="ECO:0000256" key="4">
    <source>
        <dbReference type="RuleBase" id="RU003456"/>
    </source>
</evidence>
<protein>
    <recommendedName>
        <fullName evidence="3">NADH-quinone oxidoreductase subunit C</fullName>
        <ecNumber evidence="3">7.1.1.-</ecNumber>
    </recommendedName>
    <alternativeName>
        <fullName evidence="3">NADH dehydrogenase I subunit C</fullName>
    </alternativeName>
    <alternativeName>
        <fullName evidence="3">NDH-1 subunit C</fullName>
    </alternativeName>
</protein>
<comment type="subcellular location">
    <subcellularLocation>
        <location evidence="3">Cell membrane</location>
        <topology evidence="3">Peripheral membrane protein</topology>
        <orientation evidence="3">Cytoplasmic side</orientation>
    </subcellularLocation>
</comment>
<dbReference type="InterPro" id="IPR001268">
    <property type="entry name" value="NADH_UbQ_OxRdtase_30kDa_su"/>
</dbReference>
<evidence type="ECO:0000256" key="1">
    <source>
        <dbReference type="ARBA" id="ARBA00007569"/>
    </source>
</evidence>
<dbReference type="Pfam" id="PF00329">
    <property type="entry name" value="Complex1_30kDa"/>
    <property type="match status" value="1"/>
</dbReference>
<dbReference type="PANTHER" id="PTHR10884:SF14">
    <property type="entry name" value="NADH DEHYDROGENASE [UBIQUINONE] IRON-SULFUR PROTEIN 3, MITOCHONDRIAL"/>
    <property type="match status" value="1"/>
</dbReference>
<comment type="subunit">
    <text evidence="3">NDH-1 is composed of 15 different subunits. Subunits NuoB, C, D, E, F, and G constitute the peripheral sector of the complex.</text>
</comment>
<keyword evidence="2 3" id="KW-0813">Transport</keyword>
<name>A0A511N6B2_DEIC1</name>
<dbReference type="HAMAP" id="MF_01357">
    <property type="entry name" value="NDH1_NuoC"/>
    <property type="match status" value="1"/>
</dbReference>
<feature type="domain" description="NADH:ubiquinone oxidoreductase 30kDa subunit" evidence="6">
    <location>
        <begin position="23"/>
        <end position="144"/>
    </location>
</feature>
<comment type="caution">
    <text evidence="7">The sequence shown here is derived from an EMBL/GenBank/DDBJ whole genome shotgun (WGS) entry which is preliminary data.</text>
</comment>
<proteinExistence type="inferred from homology"/>
<evidence type="ECO:0000256" key="3">
    <source>
        <dbReference type="HAMAP-Rule" id="MF_01357"/>
    </source>
</evidence>
<keyword evidence="3" id="KW-1003">Cell membrane</keyword>
<evidence type="ECO:0000313" key="8">
    <source>
        <dbReference type="Proteomes" id="UP000321306"/>
    </source>
</evidence>
<dbReference type="EC" id="7.1.1.-" evidence="3"/>